<dbReference type="GO" id="GO:0004842">
    <property type="term" value="F:ubiquitin-protein transferase activity"/>
    <property type="evidence" value="ECO:0007669"/>
    <property type="project" value="TreeGrafter"/>
</dbReference>
<evidence type="ECO:0000313" key="4">
    <source>
        <dbReference type="EMBL" id="GFH62106.1"/>
    </source>
</evidence>
<dbReference type="AlphaFoldDB" id="A0AAD3DF14"/>
<keyword evidence="2 3" id="KW-0040">ANK repeat</keyword>
<dbReference type="GO" id="GO:0085020">
    <property type="term" value="P:protein K6-linked ubiquitination"/>
    <property type="evidence" value="ECO:0007669"/>
    <property type="project" value="TreeGrafter"/>
</dbReference>
<evidence type="ECO:0000256" key="1">
    <source>
        <dbReference type="ARBA" id="ARBA00022737"/>
    </source>
</evidence>
<proteinExistence type="predicted"/>
<dbReference type="InterPro" id="IPR036770">
    <property type="entry name" value="Ankyrin_rpt-contain_sf"/>
</dbReference>
<organism evidence="4 5">
    <name type="scientific">Chaetoceros tenuissimus</name>
    <dbReference type="NCBI Taxonomy" id="426638"/>
    <lineage>
        <taxon>Eukaryota</taxon>
        <taxon>Sar</taxon>
        <taxon>Stramenopiles</taxon>
        <taxon>Ochrophyta</taxon>
        <taxon>Bacillariophyta</taxon>
        <taxon>Coscinodiscophyceae</taxon>
        <taxon>Chaetocerotophycidae</taxon>
        <taxon>Chaetocerotales</taxon>
        <taxon>Chaetocerotaceae</taxon>
        <taxon>Chaetoceros</taxon>
    </lineage>
</organism>
<dbReference type="PROSITE" id="PS50088">
    <property type="entry name" value="ANK_REPEAT"/>
    <property type="match status" value="3"/>
</dbReference>
<gene>
    <name evidence="4" type="ORF">CTEN210_18582</name>
</gene>
<keyword evidence="1" id="KW-0677">Repeat</keyword>
<dbReference type="SMART" id="SM00248">
    <property type="entry name" value="ANK"/>
    <property type="match status" value="4"/>
</dbReference>
<feature type="repeat" description="ANK" evidence="3">
    <location>
        <begin position="78"/>
        <end position="116"/>
    </location>
</feature>
<dbReference type="EMBL" id="BLLK01000077">
    <property type="protein sequence ID" value="GFH62106.1"/>
    <property type="molecule type" value="Genomic_DNA"/>
</dbReference>
<keyword evidence="5" id="KW-1185">Reference proteome</keyword>
<dbReference type="Proteomes" id="UP001054902">
    <property type="component" value="Unassembled WGS sequence"/>
</dbReference>
<dbReference type="Pfam" id="PF12796">
    <property type="entry name" value="Ank_2"/>
    <property type="match status" value="2"/>
</dbReference>
<dbReference type="Gene3D" id="1.25.40.20">
    <property type="entry name" value="Ankyrin repeat-containing domain"/>
    <property type="match status" value="2"/>
</dbReference>
<evidence type="ECO:0000313" key="5">
    <source>
        <dbReference type="Proteomes" id="UP001054902"/>
    </source>
</evidence>
<dbReference type="PANTHER" id="PTHR24171">
    <property type="entry name" value="ANKYRIN REPEAT DOMAIN-CONTAINING PROTEIN 39-RELATED"/>
    <property type="match status" value="1"/>
</dbReference>
<feature type="repeat" description="ANK" evidence="3">
    <location>
        <begin position="355"/>
        <end position="387"/>
    </location>
</feature>
<dbReference type="PROSITE" id="PS50297">
    <property type="entry name" value="ANK_REP_REGION"/>
    <property type="match status" value="3"/>
</dbReference>
<protein>
    <submittedName>
        <fullName evidence="4">Uncharacterized protein</fullName>
    </submittedName>
</protein>
<dbReference type="PANTHER" id="PTHR24171:SF8">
    <property type="entry name" value="BRCA1-ASSOCIATED RING DOMAIN PROTEIN 1"/>
    <property type="match status" value="1"/>
</dbReference>
<comment type="caution">
    <text evidence="4">The sequence shown here is derived from an EMBL/GenBank/DDBJ whole genome shotgun (WGS) entry which is preliminary data.</text>
</comment>
<accession>A0AAD3DF14</accession>
<sequence>MSAGASRKNPEWDKLLIAAQKNLPDVIKDLVQNKGVSASHSNVINQSALHIACLWGNVEATKALLEEGASVSIQNTISGATPLHSCIQSSKEPNLNRLECAKLLIEYGADVHQKDNFGLRPLDAFFAEYHRSQGHTSPDGKMLIQPVLDFSLEDNPYEYQMLDLLEDTMQQAEDDLKLIPFLNDGLFRDVLDLLENYESDLNVDEVDPKTGQMPINIAVDAFVENCNTDDIDTVHENEATDVLYKVICMLIDKGCTIDAIPSKNIEQTTDASTLAPLYKICNQILDFYSENELNPSREKYMERCKEIAKRMKNKGASMTDKVIQMMHTAARKGLTLAVEFWIRDLQVDPNIKGRQGLTVLHFAARSGKTRVVELLFRLNDELDLSLDINQVDDRGKTALDAAIANGKDDIVELIEAYVDN</sequence>
<dbReference type="InterPro" id="IPR002110">
    <property type="entry name" value="Ankyrin_rpt"/>
</dbReference>
<reference evidence="4 5" key="1">
    <citation type="journal article" date="2021" name="Sci. Rep.">
        <title>The genome of the diatom Chaetoceros tenuissimus carries an ancient integrated fragment of an extant virus.</title>
        <authorList>
            <person name="Hongo Y."/>
            <person name="Kimura K."/>
            <person name="Takaki Y."/>
            <person name="Yoshida Y."/>
            <person name="Baba S."/>
            <person name="Kobayashi G."/>
            <person name="Nagasaki K."/>
            <person name="Hano T."/>
            <person name="Tomaru Y."/>
        </authorList>
    </citation>
    <scope>NUCLEOTIDE SEQUENCE [LARGE SCALE GENOMIC DNA]</scope>
    <source>
        <strain evidence="4 5">NIES-3715</strain>
    </source>
</reference>
<feature type="repeat" description="ANK" evidence="3">
    <location>
        <begin position="44"/>
        <end position="76"/>
    </location>
</feature>
<dbReference type="SUPFAM" id="SSF48403">
    <property type="entry name" value="Ankyrin repeat"/>
    <property type="match status" value="1"/>
</dbReference>
<evidence type="ECO:0000256" key="3">
    <source>
        <dbReference type="PROSITE-ProRule" id="PRU00023"/>
    </source>
</evidence>
<name>A0AAD3DF14_9STRA</name>
<evidence type="ECO:0000256" key="2">
    <source>
        <dbReference type="ARBA" id="ARBA00023043"/>
    </source>
</evidence>